<dbReference type="GO" id="GO:0008976">
    <property type="term" value="F:polyphosphate kinase activity"/>
    <property type="evidence" value="ECO:0007669"/>
    <property type="project" value="InterPro"/>
</dbReference>
<dbReference type="EMBL" id="WPIK01000006">
    <property type="protein sequence ID" value="MVN21562.1"/>
    <property type="molecule type" value="Genomic_DNA"/>
</dbReference>
<dbReference type="AlphaFoldDB" id="A0A7K1SW60"/>
<dbReference type="InterPro" id="IPR027417">
    <property type="entry name" value="P-loop_NTPase"/>
</dbReference>
<dbReference type="InterPro" id="IPR022300">
    <property type="entry name" value="PPK2-rel_1"/>
</dbReference>
<sequence>MKEKAGSNSACKKSIMSKKIKLADISTSPKEKITKEEALEASKKLSRELAEIQNKLYAQKKYDVLIILQGMDASGKDSAVKHVFSGVNPAGCRVKSFKAPTEEELAHHFLWRISKECPEKGMIQIFNRSQYEDILVPTVEKLADDKLIKARCEEINCFEAGLVRNNTILMKFYLHISHDKQVEKLQERKTNEYKRWKYQKEDIAAISKHDEFAKVYEDIFDRCSEAAPWKIIPADKKWYKNYAILNEIVQELEKYEIHFPKVDL</sequence>
<dbReference type="PANTHER" id="PTHR34383">
    <property type="entry name" value="POLYPHOSPHATE:AMP PHOSPHOTRANSFERASE-RELATED"/>
    <property type="match status" value="1"/>
</dbReference>
<comment type="similarity">
    <text evidence="1">Belongs to the polyphosphate kinase 2 (PPK2) family. Class I subfamily.</text>
</comment>
<dbReference type="NCBIfam" id="TIGR03709">
    <property type="entry name" value="PPK2_rel_1"/>
    <property type="match status" value="1"/>
</dbReference>
<gene>
    <name evidence="5" type="ORF">GO621_08425</name>
</gene>
<evidence type="ECO:0000256" key="2">
    <source>
        <dbReference type="ARBA" id="ARBA00022679"/>
    </source>
</evidence>
<protein>
    <submittedName>
        <fullName evidence="5">Polyphosphate kinase</fullName>
    </submittedName>
</protein>
<evidence type="ECO:0000313" key="5">
    <source>
        <dbReference type="EMBL" id="MVN21562.1"/>
    </source>
</evidence>
<evidence type="ECO:0000259" key="4">
    <source>
        <dbReference type="Pfam" id="PF03976"/>
    </source>
</evidence>
<dbReference type="PIRSF" id="PIRSF028756">
    <property type="entry name" value="PPK2_prd"/>
    <property type="match status" value="1"/>
</dbReference>
<dbReference type="Proteomes" id="UP000462014">
    <property type="component" value="Unassembled WGS sequence"/>
</dbReference>
<dbReference type="InterPro" id="IPR022488">
    <property type="entry name" value="PPK2-related"/>
</dbReference>
<organism evidence="5 6">
    <name type="scientific">Mucilaginibacter arboris</name>
    <dbReference type="NCBI Taxonomy" id="2682090"/>
    <lineage>
        <taxon>Bacteria</taxon>
        <taxon>Pseudomonadati</taxon>
        <taxon>Bacteroidota</taxon>
        <taxon>Sphingobacteriia</taxon>
        <taxon>Sphingobacteriales</taxon>
        <taxon>Sphingobacteriaceae</taxon>
        <taxon>Mucilaginibacter</taxon>
    </lineage>
</organism>
<feature type="domain" description="Polyphosphate kinase-2-related" evidence="4">
    <location>
        <begin position="34"/>
        <end position="257"/>
    </location>
</feature>
<dbReference type="InterPro" id="IPR016898">
    <property type="entry name" value="Polyphosphate_phosphotransfera"/>
</dbReference>
<dbReference type="SUPFAM" id="SSF52540">
    <property type="entry name" value="P-loop containing nucleoside triphosphate hydrolases"/>
    <property type="match status" value="1"/>
</dbReference>
<proteinExistence type="inferred from homology"/>
<keyword evidence="6" id="KW-1185">Reference proteome</keyword>
<keyword evidence="3 5" id="KW-0418">Kinase</keyword>
<comment type="caution">
    <text evidence="5">The sequence shown here is derived from an EMBL/GenBank/DDBJ whole genome shotgun (WGS) entry which is preliminary data.</text>
</comment>
<name>A0A7K1SW60_9SPHI</name>
<evidence type="ECO:0000256" key="1">
    <source>
        <dbReference type="ARBA" id="ARBA00009924"/>
    </source>
</evidence>
<dbReference type="PANTHER" id="PTHR34383:SF3">
    <property type="entry name" value="POLYPHOSPHATE:AMP PHOSPHOTRANSFERASE"/>
    <property type="match status" value="1"/>
</dbReference>
<dbReference type="Gene3D" id="3.40.50.300">
    <property type="entry name" value="P-loop containing nucleotide triphosphate hydrolases"/>
    <property type="match status" value="1"/>
</dbReference>
<dbReference type="Pfam" id="PF03976">
    <property type="entry name" value="PPK2"/>
    <property type="match status" value="1"/>
</dbReference>
<evidence type="ECO:0000313" key="6">
    <source>
        <dbReference type="Proteomes" id="UP000462014"/>
    </source>
</evidence>
<evidence type="ECO:0000256" key="3">
    <source>
        <dbReference type="ARBA" id="ARBA00022777"/>
    </source>
</evidence>
<reference evidence="5 6" key="1">
    <citation type="submission" date="2019-12" db="EMBL/GenBank/DDBJ databases">
        <title>Mucilaginibacter sp. HMF7410 genome sequencing and assembly.</title>
        <authorList>
            <person name="Kang H."/>
            <person name="Cha I."/>
            <person name="Kim H."/>
            <person name="Joh K."/>
        </authorList>
    </citation>
    <scope>NUCLEOTIDE SEQUENCE [LARGE SCALE GENOMIC DNA]</scope>
    <source>
        <strain evidence="5 6">HMF7410</strain>
    </source>
</reference>
<dbReference type="GO" id="GO:0006797">
    <property type="term" value="P:polyphosphate metabolic process"/>
    <property type="evidence" value="ECO:0007669"/>
    <property type="project" value="InterPro"/>
</dbReference>
<keyword evidence="2" id="KW-0808">Transferase</keyword>
<accession>A0A7K1SW60</accession>